<evidence type="ECO:0000256" key="3">
    <source>
        <dbReference type="ARBA" id="ARBA00022816"/>
    </source>
</evidence>
<dbReference type="GO" id="GO:0005643">
    <property type="term" value="C:nuclear pore"/>
    <property type="evidence" value="ECO:0007669"/>
    <property type="project" value="UniProtKB-SubCell"/>
</dbReference>
<feature type="compositionally biased region" description="Low complexity" evidence="8">
    <location>
        <begin position="829"/>
        <end position="850"/>
    </location>
</feature>
<feature type="compositionally biased region" description="Polar residues" evidence="8">
    <location>
        <begin position="613"/>
        <end position="639"/>
    </location>
</feature>
<dbReference type="InterPro" id="IPR011993">
    <property type="entry name" value="PH-like_dom_sf"/>
</dbReference>
<feature type="compositionally biased region" description="Gly residues" evidence="8">
    <location>
        <begin position="156"/>
        <end position="165"/>
    </location>
</feature>
<evidence type="ECO:0000256" key="1">
    <source>
        <dbReference type="ARBA" id="ARBA00004567"/>
    </source>
</evidence>
<evidence type="ECO:0000256" key="4">
    <source>
        <dbReference type="ARBA" id="ARBA00022927"/>
    </source>
</evidence>
<feature type="compositionally biased region" description="Low complexity" evidence="8">
    <location>
        <begin position="1105"/>
        <end position="1122"/>
    </location>
</feature>
<feature type="compositionally biased region" description="Polar residues" evidence="8">
    <location>
        <begin position="274"/>
        <end position="286"/>
    </location>
</feature>
<dbReference type="PROSITE" id="PS50196">
    <property type="entry name" value="RANBD1"/>
    <property type="match status" value="1"/>
</dbReference>
<dbReference type="PANTHER" id="PTHR38697">
    <property type="entry name" value="NUCLEAR PORE COMPLEX PROTEIN SIMILAR TO S. CEREVISIAE NUP2 (EUROFUNG)"/>
    <property type="match status" value="1"/>
</dbReference>
<keyword evidence="5" id="KW-0811">Translocation</keyword>
<proteinExistence type="predicted"/>
<feature type="compositionally biased region" description="Polar residues" evidence="8">
    <location>
        <begin position="1044"/>
        <end position="1070"/>
    </location>
</feature>
<organism evidence="10 11">
    <name type="scientific">Emergomyces africanus</name>
    <dbReference type="NCBI Taxonomy" id="1955775"/>
    <lineage>
        <taxon>Eukaryota</taxon>
        <taxon>Fungi</taxon>
        <taxon>Dikarya</taxon>
        <taxon>Ascomycota</taxon>
        <taxon>Pezizomycotina</taxon>
        <taxon>Eurotiomycetes</taxon>
        <taxon>Eurotiomycetidae</taxon>
        <taxon>Onygenales</taxon>
        <taxon>Ajellomycetaceae</taxon>
        <taxon>Emergomyces</taxon>
    </lineage>
</organism>
<feature type="compositionally biased region" description="Basic residues" evidence="8">
    <location>
        <begin position="41"/>
        <end position="50"/>
    </location>
</feature>
<dbReference type="CDD" id="cd13170">
    <property type="entry name" value="RanBD_NUP50"/>
    <property type="match status" value="1"/>
</dbReference>
<feature type="compositionally biased region" description="Low complexity" evidence="8">
    <location>
        <begin position="595"/>
        <end position="612"/>
    </location>
</feature>
<keyword evidence="2" id="KW-0813">Transport</keyword>
<feature type="compositionally biased region" description="Polar residues" evidence="8">
    <location>
        <begin position="322"/>
        <end position="340"/>
    </location>
</feature>
<dbReference type="GO" id="GO:0051028">
    <property type="term" value="P:mRNA transport"/>
    <property type="evidence" value="ECO:0007669"/>
    <property type="project" value="UniProtKB-KW"/>
</dbReference>
<keyword evidence="7" id="KW-0539">Nucleus</keyword>
<feature type="domain" description="RanBD1" evidence="9">
    <location>
        <begin position="1174"/>
        <end position="1309"/>
    </location>
</feature>
<dbReference type="InterPro" id="IPR015007">
    <property type="entry name" value="NUP2/50/61"/>
</dbReference>
<feature type="region of interest" description="Disordered" evidence="8">
    <location>
        <begin position="773"/>
        <end position="915"/>
    </location>
</feature>
<feature type="compositionally biased region" description="Polar residues" evidence="8">
    <location>
        <begin position="240"/>
        <end position="266"/>
    </location>
</feature>
<accession>A0A1B7NPT8</accession>
<sequence>MSKRSAEIQGGKDLVGGFGNEMSANPADPPKRATAAQLASRKIKQARQRTRIASPNPASSISQAFASPFTTIDPNIVPPSSSTGTNGFTFGQSQSFPQTGSGSGAPTPQTSFFGDQNNSGPKLFGGQTGSAPSSFSFSASTSEEIRNPFANISSGFGQGQGGFQGFQGNTFNIPGPATTSQDTQNIPGQQAPTGALFGSSQPKPPTTFSFGGSSAPTSTSLFSTAPPASTPASTSAPIFGQSNGNNIFAPSSSSTNIFGASSQASKPSDEMQMSPPSKSNGITENRASQFFVSGVSQPSFTSSVTQPSSFETSAFKPVAPATPSTSQPFSTSIFNATPSGGSAPFGNLKTSEETAQHTPASTAPTTSITNPSPKFSFTPAIAAGSSIFGQTSKPEERTPATAAASAGTAVSSSTPSFSTTFPAASPAPFSLFGTTSKPNEPPPAPSATAAEDTTSSTKSPAPEQPTAPATSLFGPSLFGNFSKPEEPAASPAPSAEGEKAPAEAPSRPPSVTPSASPFPSTAAGGTSLFGRTRETSEPMSIFNTQSTSATPSTPAFSFTPSSTSIFQAPAKTPSAISAEEKIKEGAQGASSLFQTTSTYNSTQSSTSKTSASLPQNKQPTSNIFGSTSASPPPFKSSTAPEKRPSTPPSASTAPPQSFTPTTTPKPSFAGISNSETKITKAMDASPAQITSPMNRKVPKSRLSSYGPPAIPRELNNDERAEFDTEWRLNALNNSFKRSVAEADPESNEIDSLIEFYVKVRQHIGAPMGLAVVPKSGRKRKAVEEETGPGAADFSRSKKTKGLVPSTARHAETDAASFSSSVTDMDGVNSSGEKSASASASAIFSSTASPSGKRKATDIEGDASRGSEPGNGNGNGNGKRSKVAGETMGGGANPFQKSNSEKMEYGNGSGSGLNAASDTVTMFATSFVSQSQKGNSPSGYTGPFSTLSSTQGSVEGTAATSPSSQDSESGNDTESNASAGEEAGEVEGKGGEESESSPTPPATSNGGRSLFDRVELDPSGKPVREGPLPVEDIVTAPSPGEKDSNVSSLFAGSKFASFNSPSSIGTPQLSNGFDFKSPRSVSPVNPSPIGSDARSPPSIFASSTGTSTPNAPALAASTSTSTLFPKVTSSLLPNGSSQTSPFPFSAATSADVSRATTPNLSETGADESEEANEDLPQVDLLRGGTGEEDEDEVFEARVKLMKWATVAPASDDSNSNSNPNPKPQWQLQGVGLLRILKHKTTGRARVLVRADPSGRVLLNANLVAAVNYKSVGSAVQFLVPREPKPEQWIVRVKKEAVAVELAGVMEKYKK</sequence>
<dbReference type="SUPFAM" id="SSF50729">
    <property type="entry name" value="PH domain-like"/>
    <property type="match status" value="1"/>
</dbReference>
<name>A0A1B7NPT8_9EURO</name>
<evidence type="ECO:0000256" key="7">
    <source>
        <dbReference type="ARBA" id="ARBA00023242"/>
    </source>
</evidence>
<gene>
    <name evidence="10" type="ORF">ACJ72_06890</name>
</gene>
<evidence type="ECO:0000313" key="11">
    <source>
        <dbReference type="Proteomes" id="UP000091918"/>
    </source>
</evidence>
<feature type="compositionally biased region" description="Low complexity" evidence="8">
    <location>
        <begin position="546"/>
        <end position="564"/>
    </location>
</feature>
<feature type="region of interest" description="Disordered" evidence="8">
    <location>
        <begin position="1"/>
        <end position="286"/>
    </location>
</feature>
<dbReference type="EMBL" id="LGUA01001310">
    <property type="protein sequence ID" value="OAX78799.1"/>
    <property type="molecule type" value="Genomic_DNA"/>
</dbReference>
<feature type="compositionally biased region" description="Low complexity" evidence="8">
    <location>
        <begin position="213"/>
        <end position="237"/>
    </location>
</feature>
<dbReference type="Pfam" id="PF00638">
    <property type="entry name" value="Ran_BP1"/>
    <property type="match status" value="1"/>
</dbReference>
<feature type="compositionally biased region" description="Polar residues" evidence="8">
    <location>
        <begin position="927"/>
        <end position="972"/>
    </location>
</feature>
<dbReference type="GO" id="GO:0015031">
    <property type="term" value="P:protein transport"/>
    <property type="evidence" value="ECO:0007669"/>
    <property type="project" value="UniProtKB-KW"/>
</dbReference>
<evidence type="ECO:0000256" key="5">
    <source>
        <dbReference type="ARBA" id="ARBA00023010"/>
    </source>
</evidence>
<evidence type="ECO:0000256" key="2">
    <source>
        <dbReference type="ARBA" id="ARBA00022448"/>
    </source>
</evidence>
<dbReference type="STRING" id="1658172.A0A1B7NPT8"/>
<feature type="compositionally biased region" description="Low complexity" evidence="8">
    <location>
        <begin position="399"/>
        <end position="438"/>
    </location>
</feature>
<feature type="compositionally biased region" description="Basic and acidic residues" evidence="8">
    <location>
        <begin position="854"/>
        <end position="864"/>
    </location>
</feature>
<keyword evidence="4" id="KW-0653">Protein transport</keyword>
<keyword evidence="3" id="KW-0509">mRNA transport</keyword>
<dbReference type="OrthoDB" id="185618at2759"/>
<feature type="compositionally biased region" description="Basic and acidic residues" evidence="8">
    <location>
        <begin position="1009"/>
        <end position="1023"/>
    </location>
</feature>
<dbReference type="SMART" id="SM00160">
    <property type="entry name" value="RanBD"/>
    <property type="match status" value="1"/>
</dbReference>
<evidence type="ECO:0000313" key="10">
    <source>
        <dbReference type="EMBL" id="OAX78799.1"/>
    </source>
</evidence>
<evidence type="ECO:0000256" key="6">
    <source>
        <dbReference type="ARBA" id="ARBA00023132"/>
    </source>
</evidence>
<feature type="compositionally biased region" description="Polar residues" evidence="8">
    <location>
        <begin position="51"/>
        <end position="120"/>
    </location>
</feature>
<dbReference type="PANTHER" id="PTHR38697:SF1">
    <property type="entry name" value="NUCLEAR PORE COMPLEX PROTEIN SIMILAR TO S. CEREVISIAE NUP2 (EUROFUNG)"/>
    <property type="match status" value="1"/>
</dbReference>
<dbReference type="Pfam" id="PF08911">
    <property type="entry name" value="NUP50"/>
    <property type="match status" value="1"/>
</dbReference>
<feature type="compositionally biased region" description="Acidic residues" evidence="8">
    <location>
        <begin position="1163"/>
        <end position="1172"/>
    </location>
</feature>
<evidence type="ECO:0000256" key="8">
    <source>
        <dbReference type="SAM" id="MobiDB-lite"/>
    </source>
</evidence>
<evidence type="ECO:0000259" key="9">
    <source>
        <dbReference type="PROSITE" id="PS50196"/>
    </source>
</evidence>
<comment type="subcellular location">
    <subcellularLocation>
        <location evidence="1">Nucleus</location>
        <location evidence="1">Nuclear pore complex</location>
    </subcellularLocation>
</comment>
<comment type="caution">
    <text evidence="10">The sequence shown here is derived from an EMBL/GenBank/DDBJ whole genome shotgun (WGS) entry which is preliminary data.</text>
</comment>
<feature type="compositionally biased region" description="Polar residues" evidence="8">
    <location>
        <begin position="1126"/>
        <end position="1161"/>
    </location>
</feature>
<dbReference type="InterPro" id="IPR053074">
    <property type="entry name" value="NPC_Nucleoporin"/>
</dbReference>
<feature type="compositionally biased region" description="Polar residues" evidence="8">
    <location>
        <begin position="169"/>
        <end position="212"/>
    </location>
</feature>
<feature type="region of interest" description="Disordered" evidence="8">
    <location>
        <begin position="298"/>
        <end position="717"/>
    </location>
</feature>
<feature type="compositionally biased region" description="Low complexity" evidence="8">
    <location>
        <begin position="356"/>
        <end position="373"/>
    </location>
</feature>
<protein>
    <recommendedName>
        <fullName evidence="9">RanBD1 domain-containing protein</fullName>
    </recommendedName>
</protein>
<feature type="region of interest" description="Disordered" evidence="8">
    <location>
        <begin position="927"/>
        <end position="1188"/>
    </location>
</feature>
<feature type="compositionally biased region" description="Low complexity" evidence="8">
    <location>
        <begin position="1077"/>
        <end position="1087"/>
    </location>
</feature>
<dbReference type="InterPro" id="IPR000156">
    <property type="entry name" value="Ran_bind_dom"/>
</dbReference>
<feature type="compositionally biased region" description="Polar residues" evidence="8">
    <location>
        <begin position="298"/>
        <end position="312"/>
    </location>
</feature>
<feature type="compositionally biased region" description="Low complexity" evidence="8">
    <location>
        <begin position="446"/>
        <end position="459"/>
    </location>
</feature>
<feature type="compositionally biased region" description="Low complexity" evidence="8">
    <location>
        <begin position="130"/>
        <end position="142"/>
    </location>
</feature>
<feature type="compositionally biased region" description="Low complexity" evidence="8">
    <location>
        <begin position="648"/>
        <end position="669"/>
    </location>
</feature>
<dbReference type="Gene3D" id="2.30.29.30">
    <property type="entry name" value="Pleckstrin-homology domain (PH domain)/Phosphotyrosine-binding domain (PTB)"/>
    <property type="match status" value="1"/>
</dbReference>
<dbReference type="Proteomes" id="UP000091918">
    <property type="component" value="Unassembled WGS sequence"/>
</dbReference>
<reference evidence="10 11" key="1">
    <citation type="submission" date="2015-07" db="EMBL/GenBank/DDBJ databases">
        <title>Emmonsia species relationships and genome sequence.</title>
        <authorList>
            <person name="Cuomo C.A."/>
            <person name="Schwartz I.S."/>
            <person name="Kenyon C."/>
            <person name="de Hoog G.S."/>
            <person name="Govender N.P."/>
            <person name="Botha A."/>
            <person name="Moreno L."/>
            <person name="de Vries M."/>
            <person name="Munoz J.F."/>
            <person name="Stielow J.B."/>
        </authorList>
    </citation>
    <scope>NUCLEOTIDE SEQUENCE [LARGE SCALE GENOMIC DNA]</scope>
    <source>
        <strain evidence="10 11">CBS 136260</strain>
    </source>
</reference>
<keyword evidence="6" id="KW-0906">Nuclear pore complex</keyword>
<keyword evidence="11" id="KW-1185">Reference proteome</keyword>